<sequence>MALAMNASLTTTAAPSVVSLMPGSSSMLKQSPSSCNAVRFTNGAIFSNQKMARGGATGRRSTLVRVRAEEPRSSRSTDAAPPPPSSTPPGASGNEAPLGVITNSAPLAQGREKPVGERIAYICQVCGYVYDEETPFEDVSEDYNCPKCSAPKNEFTMANATVDEVWDPTKSGSASSNN</sequence>
<name>A0ABP0WSQ7_9BRYO</name>
<evidence type="ECO:0000313" key="8">
    <source>
        <dbReference type="Proteomes" id="UP001497444"/>
    </source>
</evidence>
<evidence type="ECO:0000256" key="2">
    <source>
        <dbReference type="ARBA" id="ARBA00022723"/>
    </source>
</evidence>
<feature type="region of interest" description="Disordered" evidence="5">
    <location>
        <begin position="51"/>
        <end position="105"/>
    </location>
</feature>
<evidence type="ECO:0000256" key="3">
    <source>
        <dbReference type="ARBA" id="ARBA00022982"/>
    </source>
</evidence>
<dbReference type="PANTHER" id="PTHR48136">
    <property type="entry name" value="RUBREDOXIN-LIKE SUPERFAMILY PROTEIN"/>
    <property type="match status" value="1"/>
</dbReference>
<keyword evidence="4" id="KW-0408">Iron</keyword>
<dbReference type="Pfam" id="PF00301">
    <property type="entry name" value="Rubredoxin"/>
    <property type="match status" value="1"/>
</dbReference>
<reference evidence="7 8" key="1">
    <citation type="submission" date="2024-02" db="EMBL/GenBank/DDBJ databases">
        <authorList>
            <consortium name="ELIXIR-Norway"/>
            <consortium name="Elixir Norway"/>
        </authorList>
    </citation>
    <scope>NUCLEOTIDE SEQUENCE [LARGE SCALE GENOMIC DNA]</scope>
</reference>
<evidence type="ECO:0000256" key="1">
    <source>
        <dbReference type="ARBA" id="ARBA00022448"/>
    </source>
</evidence>
<evidence type="ECO:0000313" key="7">
    <source>
        <dbReference type="EMBL" id="CAK9268693.1"/>
    </source>
</evidence>
<organism evidence="7 8">
    <name type="scientific">Sphagnum jensenii</name>
    <dbReference type="NCBI Taxonomy" id="128206"/>
    <lineage>
        <taxon>Eukaryota</taxon>
        <taxon>Viridiplantae</taxon>
        <taxon>Streptophyta</taxon>
        <taxon>Embryophyta</taxon>
        <taxon>Bryophyta</taxon>
        <taxon>Sphagnophytina</taxon>
        <taxon>Sphagnopsida</taxon>
        <taxon>Sphagnales</taxon>
        <taxon>Sphagnaceae</taxon>
        <taxon>Sphagnum</taxon>
    </lineage>
</organism>
<accession>A0ABP0WSQ7</accession>
<dbReference type="EMBL" id="OZ020097">
    <property type="protein sequence ID" value="CAK9268693.1"/>
    <property type="molecule type" value="Genomic_DNA"/>
</dbReference>
<keyword evidence="1" id="KW-0813">Transport</keyword>
<dbReference type="SUPFAM" id="SSF57802">
    <property type="entry name" value="Rubredoxin-like"/>
    <property type="match status" value="1"/>
</dbReference>
<evidence type="ECO:0000256" key="4">
    <source>
        <dbReference type="ARBA" id="ARBA00023004"/>
    </source>
</evidence>
<dbReference type="PROSITE" id="PS50903">
    <property type="entry name" value="RUBREDOXIN_LIKE"/>
    <property type="match status" value="1"/>
</dbReference>
<evidence type="ECO:0000256" key="5">
    <source>
        <dbReference type="SAM" id="MobiDB-lite"/>
    </source>
</evidence>
<dbReference type="PANTHER" id="PTHR48136:SF1">
    <property type="entry name" value="RUBREDOXIN-LIKE SUPERFAMILY PROTEIN"/>
    <property type="match status" value="1"/>
</dbReference>
<feature type="domain" description="Rubredoxin-like" evidence="6">
    <location>
        <begin position="118"/>
        <end position="158"/>
    </location>
</feature>
<keyword evidence="8" id="KW-1185">Reference proteome</keyword>
<keyword evidence="3" id="KW-0249">Electron transport</keyword>
<dbReference type="Gene3D" id="2.20.28.10">
    <property type="match status" value="1"/>
</dbReference>
<dbReference type="InterPro" id="IPR024935">
    <property type="entry name" value="Rubredoxin_dom"/>
</dbReference>
<dbReference type="CDD" id="cd00730">
    <property type="entry name" value="rubredoxin"/>
    <property type="match status" value="1"/>
</dbReference>
<keyword evidence="2" id="KW-0479">Metal-binding</keyword>
<dbReference type="Proteomes" id="UP001497444">
    <property type="component" value="Chromosome 2"/>
</dbReference>
<protein>
    <recommendedName>
        <fullName evidence="6">Rubredoxin-like domain-containing protein</fullName>
    </recommendedName>
</protein>
<gene>
    <name evidence="7" type="ORF">CSSPJE1EN1_LOCUS14171</name>
</gene>
<proteinExistence type="predicted"/>
<evidence type="ECO:0000259" key="6">
    <source>
        <dbReference type="PROSITE" id="PS50903"/>
    </source>
</evidence>
<feature type="compositionally biased region" description="Basic and acidic residues" evidence="5">
    <location>
        <begin position="66"/>
        <end position="75"/>
    </location>
</feature>
<dbReference type="InterPro" id="IPR024934">
    <property type="entry name" value="Rubredoxin-like_dom"/>
</dbReference>